<gene>
    <name evidence="1" type="ORF">PMEA_00019249</name>
</gene>
<protein>
    <recommendedName>
        <fullName evidence="3">MULE transposase domain-containing protein</fullName>
    </recommendedName>
</protein>
<evidence type="ECO:0000313" key="2">
    <source>
        <dbReference type="Proteomes" id="UP001159428"/>
    </source>
</evidence>
<proteinExistence type="predicted"/>
<organism evidence="1 2">
    <name type="scientific">Pocillopora meandrina</name>
    <dbReference type="NCBI Taxonomy" id="46732"/>
    <lineage>
        <taxon>Eukaryota</taxon>
        <taxon>Metazoa</taxon>
        <taxon>Cnidaria</taxon>
        <taxon>Anthozoa</taxon>
        <taxon>Hexacorallia</taxon>
        <taxon>Scleractinia</taxon>
        <taxon>Astrocoeniina</taxon>
        <taxon>Pocilloporidae</taxon>
        <taxon>Pocillopora</taxon>
    </lineage>
</organism>
<name>A0AAU9XA03_9CNID</name>
<reference evidence="1 2" key="1">
    <citation type="submission" date="2022-05" db="EMBL/GenBank/DDBJ databases">
        <authorList>
            <consortium name="Genoscope - CEA"/>
            <person name="William W."/>
        </authorList>
    </citation>
    <scope>NUCLEOTIDE SEQUENCE [LARGE SCALE GENOMIC DNA]</scope>
</reference>
<dbReference type="PANTHER" id="PTHR47160">
    <property type="entry name" value="PUTATIVE-RELATED"/>
    <property type="match status" value="1"/>
</dbReference>
<dbReference type="AlphaFoldDB" id="A0AAU9XA03"/>
<dbReference type="EMBL" id="CALNXJ010000034">
    <property type="protein sequence ID" value="CAH3140535.1"/>
    <property type="molecule type" value="Genomic_DNA"/>
</dbReference>
<sequence length="230" mass="26645">MARNANRYRQRLQPEEPRDLDFELKKDCLPDGFLRGDVRVKDRRHLIFATKEQLKLLSKTKHWYMDGTFKLCRQPFVQLYSINALVLEKIIEILPEEPRVKRVVLDFEKSVRKAIPKVLPRVKLSGCGFHWSQAVWRKIQYLGLQAAYHEHRPTHMFLRKVMALPYVPADDVEDILTGSYNRLTRTLPYKTFLNTGERHGSTAIDGIQPLGLFIEGISAQTTTSRVGTIG</sequence>
<accession>A0AAU9XA03</accession>
<evidence type="ECO:0000313" key="1">
    <source>
        <dbReference type="EMBL" id="CAH3140535.1"/>
    </source>
</evidence>
<dbReference type="Proteomes" id="UP001159428">
    <property type="component" value="Unassembled WGS sequence"/>
</dbReference>
<dbReference type="PANTHER" id="PTHR47160:SF10">
    <property type="entry name" value="MULE TRANSPOSASE DOMAIN-CONTAINING PROTEIN"/>
    <property type="match status" value="1"/>
</dbReference>
<keyword evidence="2" id="KW-1185">Reference proteome</keyword>
<comment type="caution">
    <text evidence="1">The sequence shown here is derived from an EMBL/GenBank/DDBJ whole genome shotgun (WGS) entry which is preliminary data.</text>
</comment>
<evidence type="ECO:0008006" key="3">
    <source>
        <dbReference type="Google" id="ProtNLM"/>
    </source>
</evidence>